<name>A0A3M7RL35_BRAPC</name>
<evidence type="ECO:0000313" key="2">
    <source>
        <dbReference type="EMBL" id="RNA24120.1"/>
    </source>
</evidence>
<sequence length="65" mass="7449">MTRPMFQVPKPRKNASKKDDFEKKNSNLIPDNRKKLIVKGDGVHFLFLKHLEYTHVKAVTAGTLA</sequence>
<proteinExistence type="predicted"/>
<reference evidence="2 3" key="1">
    <citation type="journal article" date="2018" name="Sci. Rep.">
        <title>Genomic signatures of local adaptation to the degree of environmental predictability in rotifers.</title>
        <authorList>
            <person name="Franch-Gras L."/>
            <person name="Hahn C."/>
            <person name="Garcia-Roger E.M."/>
            <person name="Carmona M.J."/>
            <person name="Serra M."/>
            <person name="Gomez A."/>
        </authorList>
    </citation>
    <scope>NUCLEOTIDE SEQUENCE [LARGE SCALE GENOMIC DNA]</scope>
    <source>
        <strain evidence="2">HYR1</strain>
    </source>
</reference>
<dbReference type="AlphaFoldDB" id="A0A3M7RL35"/>
<protein>
    <submittedName>
        <fullName evidence="2">Uncharacterized protein</fullName>
    </submittedName>
</protein>
<keyword evidence="3" id="KW-1185">Reference proteome</keyword>
<feature type="region of interest" description="Disordered" evidence="1">
    <location>
        <begin position="1"/>
        <end position="26"/>
    </location>
</feature>
<evidence type="ECO:0000313" key="3">
    <source>
        <dbReference type="Proteomes" id="UP000276133"/>
    </source>
</evidence>
<accession>A0A3M7RL35</accession>
<evidence type="ECO:0000256" key="1">
    <source>
        <dbReference type="SAM" id="MobiDB-lite"/>
    </source>
</evidence>
<dbReference type="Proteomes" id="UP000276133">
    <property type="component" value="Unassembled WGS sequence"/>
</dbReference>
<organism evidence="2 3">
    <name type="scientific">Brachionus plicatilis</name>
    <name type="common">Marine rotifer</name>
    <name type="synonym">Brachionus muelleri</name>
    <dbReference type="NCBI Taxonomy" id="10195"/>
    <lineage>
        <taxon>Eukaryota</taxon>
        <taxon>Metazoa</taxon>
        <taxon>Spiralia</taxon>
        <taxon>Gnathifera</taxon>
        <taxon>Rotifera</taxon>
        <taxon>Eurotatoria</taxon>
        <taxon>Monogononta</taxon>
        <taxon>Pseudotrocha</taxon>
        <taxon>Ploima</taxon>
        <taxon>Brachionidae</taxon>
        <taxon>Brachionus</taxon>
    </lineage>
</organism>
<feature type="compositionally biased region" description="Basic and acidic residues" evidence="1">
    <location>
        <begin position="16"/>
        <end position="25"/>
    </location>
</feature>
<comment type="caution">
    <text evidence="2">The sequence shown here is derived from an EMBL/GenBank/DDBJ whole genome shotgun (WGS) entry which is preliminary data.</text>
</comment>
<dbReference type="EMBL" id="REGN01003167">
    <property type="protein sequence ID" value="RNA24120.1"/>
    <property type="molecule type" value="Genomic_DNA"/>
</dbReference>
<gene>
    <name evidence="2" type="ORF">BpHYR1_036720</name>
</gene>